<dbReference type="Pfam" id="PF06985">
    <property type="entry name" value="HET"/>
    <property type="match status" value="1"/>
</dbReference>
<evidence type="ECO:0000313" key="3">
    <source>
        <dbReference type="Proteomes" id="UP001302126"/>
    </source>
</evidence>
<dbReference type="InterPro" id="IPR010730">
    <property type="entry name" value="HET"/>
</dbReference>
<dbReference type="Proteomes" id="UP001302126">
    <property type="component" value="Unassembled WGS sequence"/>
</dbReference>
<gene>
    <name evidence="2" type="ORF">QBC35DRAFT_457512</name>
</gene>
<evidence type="ECO:0000313" key="2">
    <source>
        <dbReference type="EMBL" id="KAK4182217.1"/>
    </source>
</evidence>
<protein>
    <recommendedName>
        <fullName evidence="1">Heterokaryon incompatibility domain-containing protein</fullName>
    </recommendedName>
</protein>
<comment type="caution">
    <text evidence="2">The sequence shown here is derived from an EMBL/GenBank/DDBJ whole genome shotgun (WGS) entry which is preliminary data.</text>
</comment>
<reference evidence="2" key="1">
    <citation type="journal article" date="2023" name="Mol. Phylogenet. Evol.">
        <title>Genome-scale phylogeny and comparative genomics of the fungal order Sordariales.</title>
        <authorList>
            <person name="Hensen N."/>
            <person name="Bonometti L."/>
            <person name="Westerberg I."/>
            <person name="Brannstrom I.O."/>
            <person name="Guillou S."/>
            <person name="Cros-Aarteil S."/>
            <person name="Calhoun S."/>
            <person name="Haridas S."/>
            <person name="Kuo A."/>
            <person name="Mondo S."/>
            <person name="Pangilinan J."/>
            <person name="Riley R."/>
            <person name="LaButti K."/>
            <person name="Andreopoulos B."/>
            <person name="Lipzen A."/>
            <person name="Chen C."/>
            <person name="Yan M."/>
            <person name="Daum C."/>
            <person name="Ng V."/>
            <person name="Clum A."/>
            <person name="Steindorff A."/>
            <person name="Ohm R.A."/>
            <person name="Martin F."/>
            <person name="Silar P."/>
            <person name="Natvig D.O."/>
            <person name="Lalanne C."/>
            <person name="Gautier V."/>
            <person name="Ament-Velasquez S.L."/>
            <person name="Kruys A."/>
            <person name="Hutchinson M.I."/>
            <person name="Powell A.J."/>
            <person name="Barry K."/>
            <person name="Miller A.N."/>
            <person name="Grigoriev I.V."/>
            <person name="Debuchy R."/>
            <person name="Gladieux P."/>
            <person name="Hiltunen Thoren M."/>
            <person name="Johannesson H."/>
        </authorList>
    </citation>
    <scope>NUCLEOTIDE SEQUENCE</scope>
    <source>
        <strain evidence="2">PSN309</strain>
    </source>
</reference>
<evidence type="ECO:0000259" key="1">
    <source>
        <dbReference type="Pfam" id="PF06985"/>
    </source>
</evidence>
<accession>A0AAN6WKU3</accession>
<name>A0AAN6WKU3_9PEZI</name>
<dbReference type="PANTHER" id="PTHR33112:SF16">
    <property type="entry name" value="HETEROKARYON INCOMPATIBILITY DOMAIN-CONTAINING PROTEIN"/>
    <property type="match status" value="1"/>
</dbReference>
<reference evidence="2" key="2">
    <citation type="submission" date="2023-05" db="EMBL/GenBank/DDBJ databases">
        <authorList>
            <consortium name="Lawrence Berkeley National Laboratory"/>
            <person name="Steindorff A."/>
            <person name="Hensen N."/>
            <person name="Bonometti L."/>
            <person name="Westerberg I."/>
            <person name="Brannstrom I.O."/>
            <person name="Guillou S."/>
            <person name="Cros-Aarteil S."/>
            <person name="Calhoun S."/>
            <person name="Haridas S."/>
            <person name="Kuo A."/>
            <person name="Mondo S."/>
            <person name="Pangilinan J."/>
            <person name="Riley R."/>
            <person name="Labutti K."/>
            <person name="Andreopoulos B."/>
            <person name="Lipzen A."/>
            <person name="Chen C."/>
            <person name="Yanf M."/>
            <person name="Daum C."/>
            <person name="Ng V."/>
            <person name="Clum A."/>
            <person name="Ohm R."/>
            <person name="Martin F."/>
            <person name="Silar P."/>
            <person name="Natvig D."/>
            <person name="Lalanne C."/>
            <person name="Gautier V."/>
            <person name="Ament-Velasquez S.L."/>
            <person name="Kruys A."/>
            <person name="Hutchinson M.I."/>
            <person name="Powell A.J."/>
            <person name="Barry K."/>
            <person name="Miller A.N."/>
            <person name="Grigoriev I.V."/>
            <person name="Debuchy R."/>
            <person name="Gladieux P."/>
            <person name="Thoren M.H."/>
            <person name="Johannesson H."/>
        </authorList>
    </citation>
    <scope>NUCLEOTIDE SEQUENCE</scope>
    <source>
        <strain evidence="2">PSN309</strain>
    </source>
</reference>
<proteinExistence type="predicted"/>
<dbReference type="PANTHER" id="PTHR33112">
    <property type="entry name" value="DOMAIN PROTEIN, PUTATIVE-RELATED"/>
    <property type="match status" value="1"/>
</dbReference>
<feature type="domain" description="Heterokaryon incompatibility" evidence="1">
    <location>
        <begin position="237"/>
        <end position="381"/>
    </location>
</feature>
<keyword evidence="3" id="KW-1185">Reference proteome</keyword>
<dbReference type="AlphaFoldDB" id="A0AAN6WKU3"/>
<dbReference type="EMBL" id="MU864711">
    <property type="protein sequence ID" value="KAK4182217.1"/>
    <property type="molecule type" value="Genomic_DNA"/>
</dbReference>
<organism evidence="2 3">
    <name type="scientific">Podospora australis</name>
    <dbReference type="NCBI Taxonomy" id="1536484"/>
    <lineage>
        <taxon>Eukaryota</taxon>
        <taxon>Fungi</taxon>
        <taxon>Dikarya</taxon>
        <taxon>Ascomycota</taxon>
        <taxon>Pezizomycotina</taxon>
        <taxon>Sordariomycetes</taxon>
        <taxon>Sordariomycetidae</taxon>
        <taxon>Sordariales</taxon>
        <taxon>Podosporaceae</taxon>
        <taxon>Podospora</taxon>
    </lineage>
</organism>
<sequence>MSALQLPVPDVLTEDDLDRLIQVAEEALRPGTIHSCQVCSSLQLNPGEMYVDRNVRTSVKYLGTDVIDRALKGCAFFCQLLVNSKLEGLKKYRTRVSIDGGEDVFELRPGTWICNIRILGFGCRYLEIYLVRIRWEGCTPEYINPTRFGLEFDVAAYKEDPASRTVQHRPFYDECSLYQAAGWAKARIHDCEQSHPDCQRTDKPPFRPSRLLQLKSDNNGERILVTLQTSVRTYPKYTALTYCWGGPQELRLTAETETKLRNGVEASSLVATLGDAVIVTWHLGICFLWVDCLCIRQDDPYDLDVEISRIPAIYGNSEVTISAARSSHSKEGFLYPPSFPLLDQTAYKLPFLCEDGRPGSVILSTLCSEQPIDRGAWTFQEYLFSRRVLQFTNFPPRWTCTQSDLHYNEPDDEAKLPFTVESTMMDVRSIRENLHCGSLEWYYDWIDIVELYVKRRLTFDTDRLKAISGIAEYWQKRTKDRYVAGLWMSHLPTGLLWATSQNRNDRHPEPSEYVAPSWSWASETNMDIACTWWCGNLNKRNGPDLQILSCSVTPMYPQAPFGAVTSGFLTLHGRFKELRLSGEQQGNLERMNLESIEPGGARITYREDTLHWDFKGAAEPHRPPKSLPLYALQICVHDESTATGPTGLILAKKDGTDAFRRIGLFNFRVDDLFNPRWQVEQGYVDVKNYDPDEALRLWQEQKDFFKDSDYKTITIH</sequence>